<evidence type="ECO:0000313" key="2">
    <source>
        <dbReference type="EMBL" id="KAK3290391.1"/>
    </source>
</evidence>
<reference evidence="2" key="2">
    <citation type="submission" date="2023-06" db="EMBL/GenBank/DDBJ databases">
        <authorList>
            <consortium name="Lawrence Berkeley National Laboratory"/>
            <person name="Haridas S."/>
            <person name="Hensen N."/>
            <person name="Bonometti L."/>
            <person name="Westerberg I."/>
            <person name="Brannstrom I.O."/>
            <person name="Guillou S."/>
            <person name="Cros-Aarteil S."/>
            <person name="Calhoun S."/>
            <person name="Kuo A."/>
            <person name="Mondo S."/>
            <person name="Pangilinan J."/>
            <person name="Riley R."/>
            <person name="Labutti K."/>
            <person name="Andreopoulos B."/>
            <person name="Lipzen A."/>
            <person name="Chen C."/>
            <person name="Yanf M."/>
            <person name="Daum C."/>
            <person name="Ng V."/>
            <person name="Clum A."/>
            <person name="Steindorff A."/>
            <person name="Ohm R."/>
            <person name="Martin F."/>
            <person name="Silar P."/>
            <person name="Natvig D."/>
            <person name="Lalanne C."/>
            <person name="Gautier V."/>
            <person name="Ament-Velasquez S.L."/>
            <person name="Kruys A."/>
            <person name="Hutchinson M.I."/>
            <person name="Powell A.J."/>
            <person name="Barry K."/>
            <person name="Miller A.N."/>
            <person name="Grigoriev I.V."/>
            <person name="Debuchy R."/>
            <person name="Gladieux P."/>
            <person name="Thoren M.H."/>
            <person name="Johannesson H."/>
        </authorList>
    </citation>
    <scope>NUCLEOTIDE SEQUENCE</scope>
    <source>
        <strain evidence="2">CBS 168.71</strain>
    </source>
</reference>
<accession>A0AAE0H7J5</accession>
<dbReference type="RefSeq" id="XP_062653905.1">
    <property type="nucleotide sequence ID" value="XM_062807196.1"/>
</dbReference>
<keyword evidence="1" id="KW-0175">Coiled coil</keyword>
<feature type="coiled-coil region" evidence="1">
    <location>
        <begin position="208"/>
        <end position="334"/>
    </location>
</feature>
<evidence type="ECO:0000313" key="3">
    <source>
        <dbReference type="Proteomes" id="UP001278766"/>
    </source>
</evidence>
<reference evidence="2" key="1">
    <citation type="journal article" date="2023" name="Mol. Phylogenet. Evol.">
        <title>Genome-scale phylogeny and comparative genomics of the fungal order Sordariales.</title>
        <authorList>
            <person name="Hensen N."/>
            <person name="Bonometti L."/>
            <person name="Westerberg I."/>
            <person name="Brannstrom I.O."/>
            <person name="Guillou S."/>
            <person name="Cros-Aarteil S."/>
            <person name="Calhoun S."/>
            <person name="Haridas S."/>
            <person name="Kuo A."/>
            <person name="Mondo S."/>
            <person name="Pangilinan J."/>
            <person name="Riley R."/>
            <person name="LaButti K."/>
            <person name="Andreopoulos B."/>
            <person name="Lipzen A."/>
            <person name="Chen C."/>
            <person name="Yan M."/>
            <person name="Daum C."/>
            <person name="Ng V."/>
            <person name="Clum A."/>
            <person name="Steindorff A."/>
            <person name="Ohm R.A."/>
            <person name="Martin F."/>
            <person name="Silar P."/>
            <person name="Natvig D.O."/>
            <person name="Lalanne C."/>
            <person name="Gautier V."/>
            <person name="Ament-Velasquez S.L."/>
            <person name="Kruys A."/>
            <person name="Hutchinson M.I."/>
            <person name="Powell A.J."/>
            <person name="Barry K."/>
            <person name="Miller A.N."/>
            <person name="Grigoriev I.V."/>
            <person name="Debuchy R."/>
            <person name="Gladieux P."/>
            <person name="Hiltunen Thoren M."/>
            <person name="Johannesson H."/>
        </authorList>
    </citation>
    <scope>NUCLEOTIDE SEQUENCE</scope>
    <source>
        <strain evidence="2">CBS 168.71</strain>
    </source>
</reference>
<dbReference type="AlphaFoldDB" id="A0AAE0H7J5"/>
<protein>
    <submittedName>
        <fullName evidence="2">Uncharacterized protein</fullName>
    </submittedName>
</protein>
<organism evidence="2 3">
    <name type="scientific">Chaetomium fimeti</name>
    <dbReference type="NCBI Taxonomy" id="1854472"/>
    <lineage>
        <taxon>Eukaryota</taxon>
        <taxon>Fungi</taxon>
        <taxon>Dikarya</taxon>
        <taxon>Ascomycota</taxon>
        <taxon>Pezizomycotina</taxon>
        <taxon>Sordariomycetes</taxon>
        <taxon>Sordariomycetidae</taxon>
        <taxon>Sordariales</taxon>
        <taxon>Chaetomiaceae</taxon>
        <taxon>Chaetomium</taxon>
    </lineage>
</organism>
<proteinExistence type="predicted"/>
<dbReference type="EMBL" id="JAUEPN010000013">
    <property type="protein sequence ID" value="KAK3290391.1"/>
    <property type="molecule type" value="Genomic_DNA"/>
</dbReference>
<comment type="caution">
    <text evidence="2">The sequence shown here is derived from an EMBL/GenBank/DDBJ whole genome shotgun (WGS) entry which is preliminary data.</text>
</comment>
<sequence length="551" mass="60387">MAVSHSQKVPDVTGHAAAQLAHQSETLRIDNQRAVEEKDETIDALQKDFAAPRNEATSSAVLAQERGAALIKQEAETEHRLASILPLHSIGDDPREMEDKERERLIKKITDEADLAKTEMLDHRREAAAELVEAEHAKTAAEAEVDRLRDGVEETDKKLFQHSQLVAQLRVESAGLNKVLLSRGQRISSLDKSFQKQMAILCQRGLQLRQATKDKEALQTRLTEVELEFNSLKAAADRNAESVQVEVSRADAAMDQLRRTRIESTETVSELRVRCSTLEDDKKKLTLDHDVLGTRLATADKLSRAAAAEATQLSTRLNETAAELQLEREAQEKVHKLEGAVAGLEGSLTQSNTAMVAEKARTTQAQAELAVIQGSLAQENANIVAEKARCTQAATDLVAVQGSLAQANADIIAEKGRTRFALAAQIPGFCHANSAAPSLWTLERWDIDEAPVEPYVQVCDLYAALCNKSWSGCMLFGLTRFTTALAHTDGVHVATTQLLSDQALQARERLDATPVALMCGLAILNKTRGVWEYGVSVNSGFLDKMCWHRPG</sequence>
<gene>
    <name evidence="2" type="ORF">B0H64DRAFT_452305</name>
</gene>
<dbReference type="Proteomes" id="UP001278766">
    <property type="component" value="Unassembled WGS sequence"/>
</dbReference>
<feature type="coiled-coil region" evidence="1">
    <location>
        <begin position="106"/>
        <end position="158"/>
    </location>
</feature>
<evidence type="ECO:0000256" key="1">
    <source>
        <dbReference type="SAM" id="Coils"/>
    </source>
</evidence>
<keyword evidence="3" id="KW-1185">Reference proteome</keyword>
<dbReference type="GeneID" id="87844144"/>
<name>A0AAE0H7J5_9PEZI</name>